<dbReference type="InterPro" id="IPR007583">
    <property type="entry name" value="GRASP55_65"/>
</dbReference>
<evidence type="ECO:0000256" key="3">
    <source>
        <dbReference type="ARBA" id="ARBA00022553"/>
    </source>
</evidence>
<evidence type="ECO:0000256" key="1">
    <source>
        <dbReference type="ARBA" id="ARBA00004394"/>
    </source>
</evidence>
<feature type="compositionally biased region" description="Polar residues" evidence="10">
    <location>
        <begin position="438"/>
        <end position="447"/>
    </location>
</feature>
<keyword evidence="3" id="KW-0597">Phosphoprotein</keyword>
<dbReference type="PROSITE" id="PS51865">
    <property type="entry name" value="PDZ_GRASP"/>
    <property type="match status" value="2"/>
</dbReference>
<feature type="region of interest" description="Disordered" evidence="10">
    <location>
        <begin position="368"/>
        <end position="489"/>
    </location>
</feature>
<dbReference type="GO" id="GO:0046872">
    <property type="term" value="F:metal ion binding"/>
    <property type="evidence" value="ECO:0007669"/>
    <property type="project" value="UniProtKB-KW"/>
</dbReference>
<evidence type="ECO:0000256" key="7">
    <source>
        <dbReference type="ARBA" id="ARBA00023136"/>
    </source>
</evidence>
<dbReference type="InterPro" id="IPR024958">
    <property type="entry name" value="GRASP_PDZ"/>
</dbReference>
<dbReference type="FunFam" id="2.30.42.10:FF:000056">
    <property type="entry name" value="Golgi reassembly-stacking protein 2 isoform 1"/>
    <property type="match status" value="1"/>
</dbReference>
<keyword evidence="6" id="KW-0333">Golgi apparatus</keyword>
<comment type="caution">
    <text evidence="12">The sequence shown here is derived from an EMBL/GenBank/DDBJ whole genome shotgun (WGS) entry which is preliminary data.</text>
</comment>
<dbReference type="OrthoDB" id="3318at2759"/>
<dbReference type="FunFam" id="2.30.42.10:FF:000026">
    <property type="entry name" value="Golgi reassembly stacking protein 2"/>
    <property type="match status" value="1"/>
</dbReference>
<dbReference type="Pfam" id="PF04495">
    <property type="entry name" value="GRASP55_65"/>
    <property type="match status" value="1"/>
</dbReference>
<evidence type="ECO:0000256" key="4">
    <source>
        <dbReference type="ARBA" id="ARBA00022707"/>
    </source>
</evidence>
<reference evidence="12" key="1">
    <citation type="journal article" date="2021" name="Evol. Appl.">
        <title>The genome of the Pyrenean desman and the effects of bottlenecks and inbreeding on the genomic landscape of an endangered species.</title>
        <authorList>
            <person name="Escoda L."/>
            <person name="Castresana J."/>
        </authorList>
    </citation>
    <scope>NUCLEOTIDE SEQUENCE</scope>
    <source>
        <strain evidence="12">IBE-C5619</strain>
    </source>
</reference>
<comment type="similarity">
    <text evidence="2">Belongs to the GORASP family.</text>
</comment>
<protein>
    <submittedName>
        <fullName evidence="12">Golgi reassembly-stacking protein 1</fullName>
    </submittedName>
</protein>
<feature type="compositionally biased region" description="Low complexity" evidence="10">
    <location>
        <begin position="453"/>
        <end position="464"/>
    </location>
</feature>
<dbReference type="PANTHER" id="PTHR12893:SF2">
    <property type="entry name" value="GOLGI REASSEMBLY-STACKING PROTEIN 1"/>
    <property type="match status" value="1"/>
</dbReference>
<feature type="domain" description="PDZ GRASP-type" evidence="11">
    <location>
        <begin position="54"/>
        <end position="144"/>
    </location>
</feature>
<dbReference type="Gene3D" id="2.30.42.10">
    <property type="match status" value="2"/>
</dbReference>
<evidence type="ECO:0000256" key="9">
    <source>
        <dbReference type="PIRSR" id="PIRSR607583-1"/>
    </source>
</evidence>
<dbReference type="GO" id="GO:0007030">
    <property type="term" value="P:Golgi organization"/>
    <property type="evidence" value="ECO:0007669"/>
    <property type="project" value="TreeGrafter"/>
</dbReference>
<dbReference type="PANTHER" id="PTHR12893">
    <property type="entry name" value="GOLGI REASSEMBLY STACKING PROTEIN GRASP"/>
    <property type="match status" value="1"/>
</dbReference>
<evidence type="ECO:0000259" key="11">
    <source>
        <dbReference type="PROSITE" id="PS51865"/>
    </source>
</evidence>
<keyword evidence="4" id="KW-0519">Myristate</keyword>
<name>A0A8J6DVR5_GALPY</name>
<keyword evidence="7" id="KW-0472">Membrane</keyword>
<keyword evidence="9" id="KW-0862">Zinc</keyword>
<dbReference type="InterPro" id="IPR036034">
    <property type="entry name" value="PDZ_sf"/>
</dbReference>
<feature type="region of interest" description="Disordered" evidence="10">
    <location>
        <begin position="310"/>
        <end position="356"/>
    </location>
</feature>
<accession>A0A8J6DVR5</accession>
<dbReference type="SUPFAM" id="SSF50156">
    <property type="entry name" value="PDZ domain-like"/>
    <property type="match status" value="2"/>
</dbReference>
<evidence type="ECO:0000256" key="6">
    <source>
        <dbReference type="ARBA" id="ARBA00023034"/>
    </source>
</evidence>
<dbReference type="Proteomes" id="UP000700334">
    <property type="component" value="Unassembled WGS sequence"/>
</dbReference>
<keyword evidence="9" id="KW-0479">Metal-binding</keyword>
<feature type="compositionally biased region" description="Pro residues" evidence="10">
    <location>
        <begin position="268"/>
        <end position="279"/>
    </location>
</feature>
<evidence type="ECO:0000313" key="13">
    <source>
        <dbReference type="Proteomes" id="UP000700334"/>
    </source>
</evidence>
<proteinExistence type="inferred from homology"/>
<evidence type="ECO:0000256" key="2">
    <source>
        <dbReference type="ARBA" id="ARBA00007144"/>
    </source>
</evidence>
<feature type="binding site" evidence="9">
    <location>
        <position position="142"/>
    </location>
    <ligand>
        <name>Zn(2+)</name>
        <dbReference type="ChEBI" id="CHEBI:29105"/>
    </ligand>
</feature>
<evidence type="ECO:0000313" key="12">
    <source>
        <dbReference type="EMBL" id="KAG8521600.1"/>
    </source>
</evidence>
<feature type="region of interest" description="Disordered" evidence="10">
    <location>
        <begin position="244"/>
        <end position="296"/>
    </location>
</feature>
<evidence type="ECO:0000256" key="10">
    <source>
        <dbReference type="SAM" id="MobiDB-lite"/>
    </source>
</evidence>
<dbReference type="EMBL" id="JAGFMF010011466">
    <property type="protein sequence ID" value="KAG8521600.1"/>
    <property type="molecule type" value="Genomic_DNA"/>
</dbReference>
<organism evidence="12 13">
    <name type="scientific">Galemys pyrenaicus</name>
    <name type="common">Iberian desman</name>
    <name type="synonym">Pyrenean desman</name>
    <dbReference type="NCBI Taxonomy" id="202257"/>
    <lineage>
        <taxon>Eukaryota</taxon>
        <taxon>Metazoa</taxon>
        <taxon>Chordata</taxon>
        <taxon>Craniata</taxon>
        <taxon>Vertebrata</taxon>
        <taxon>Euteleostomi</taxon>
        <taxon>Mammalia</taxon>
        <taxon>Eutheria</taxon>
        <taxon>Laurasiatheria</taxon>
        <taxon>Eulipotyphla</taxon>
        <taxon>Talpidae</taxon>
        <taxon>Galemys</taxon>
    </lineage>
</organism>
<dbReference type="GO" id="GO:0000139">
    <property type="term" value="C:Golgi membrane"/>
    <property type="evidence" value="ECO:0007669"/>
    <property type="project" value="UniProtKB-SubCell"/>
</dbReference>
<feature type="domain" description="PDZ GRASP-type" evidence="11">
    <location>
        <begin position="150"/>
        <end position="238"/>
    </location>
</feature>
<evidence type="ECO:0000256" key="8">
    <source>
        <dbReference type="ARBA" id="ARBA00023288"/>
    </source>
</evidence>
<keyword evidence="13" id="KW-1185">Reference proteome</keyword>
<comment type="subcellular location">
    <subcellularLocation>
        <location evidence="1">Golgi apparatus membrane</location>
    </subcellularLocation>
</comment>
<gene>
    <name evidence="12" type="ORF">J0S82_005771</name>
</gene>
<sequence length="489" mass="51768">MGLGASAEQPTGGTEGFHLHGERLEASAHVHLGHGAGVVAETKRCLWESWHTHGASAMGQVQENSPAQQAGLEPYFDFIITIGHSRLNKENDTLRALLRANVEKPVKLEVFNMKTMRVREVEVVPSNMWGGQGLLGASVRFCSFRRANEHVWHVLDVEPSSPASLAGLCPYTDYVVGSDQVLQESEDFFTLLESHEGRPLKLMVYNSESDSCRDVTVTPNAAWGGEGSLGCGIGYGYLHRIPTQPPNCRRKPPGGLPPATPSAGTPPSSTPPPGAPPPRSILQDFPDPPGTETDSRQGDYMEALLQAPGSPLKEQLPGTGSPSHDGAPGLDLTGLPHSMETPLQPPPPVQRVMDPGFLDVSGISSLDNSNTSVWPSLPPSTELASTAVSASGPEDVCSSSSSHERCGEATWSGSEFEVSFLDSPGVQAQPDHLPQLTLPDSLTSTASPEDGLSAELLEAQAEEPASTESPDFEAEAEGAASDAQLSTLE</sequence>
<evidence type="ECO:0000256" key="5">
    <source>
        <dbReference type="ARBA" id="ARBA00022737"/>
    </source>
</evidence>
<dbReference type="AlphaFoldDB" id="A0A8J6DVR5"/>
<keyword evidence="5" id="KW-0677">Repeat</keyword>
<keyword evidence="8" id="KW-0449">Lipoprotein</keyword>